<keyword evidence="7 8" id="KW-0472">Membrane</keyword>
<dbReference type="PROSITE" id="PS50850">
    <property type="entry name" value="MFS"/>
    <property type="match status" value="1"/>
</dbReference>
<evidence type="ECO:0000256" key="5">
    <source>
        <dbReference type="ARBA" id="ARBA00022692"/>
    </source>
</evidence>
<feature type="transmembrane region" description="Helical" evidence="8">
    <location>
        <begin position="338"/>
        <end position="356"/>
    </location>
</feature>
<feature type="transmembrane region" description="Helical" evidence="8">
    <location>
        <begin position="308"/>
        <end position="326"/>
    </location>
</feature>
<gene>
    <name evidence="10" type="ORF">UFOPK3674_00508</name>
</gene>
<comment type="subcellular location">
    <subcellularLocation>
        <location evidence="1">Cell membrane</location>
        <topology evidence="1">Multi-pass membrane protein</topology>
    </subcellularLocation>
</comment>
<feature type="transmembrane region" description="Helical" evidence="8">
    <location>
        <begin position="275"/>
        <end position="296"/>
    </location>
</feature>
<feature type="transmembrane region" description="Helical" evidence="8">
    <location>
        <begin position="235"/>
        <end position="255"/>
    </location>
</feature>
<dbReference type="CDD" id="cd17503">
    <property type="entry name" value="MFS_LmrB_MDR_like"/>
    <property type="match status" value="1"/>
</dbReference>
<dbReference type="Gene3D" id="1.20.1720.10">
    <property type="entry name" value="Multidrug resistance protein D"/>
    <property type="match status" value="1"/>
</dbReference>
<feature type="domain" description="Major facilitator superfamily (MFS) profile" evidence="9">
    <location>
        <begin position="14"/>
        <end position="484"/>
    </location>
</feature>
<name>A0A6J7HV10_9ZZZZ</name>
<reference evidence="10" key="1">
    <citation type="submission" date="2020-05" db="EMBL/GenBank/DDBJ databases">
        <authorList>
            <person name="Chiriac C."/>
            <person name="Salcher M."/>
            <person name="Ghai R."/>
            <person name="Kavagutti S V."/>
        </authorList>
    </citation>
    <scope>NUCLEOTIDE SEQUENCE</scope>
</reference>
<feature type="transmembrane region" description="Helical" evidence="8">
    <location>
        <begin position="48"/>
        <end position="68"/>
    </location>
</feature>
<dbReference type="PANTHER" id="PTHR42718:SF9">
    <property type="entry name" value="MAJOR FACILITATOR SUPERFAMILY MULTIDRUG TRANSPORTER MFSC"/>
    <property type="match status" value="1"/>
</dbReference>
<comment type="similarity">
    <text evidence="2">Belongs to the major facilitator superfamily. EmrB family.</text>
</comment>
<feature type="transmembrane region" description="Helical" evidence="8">
    <location>
        <begin position="80"/>
        <end position="99"/>
    </location>
</feature>
<keyword evidence="4" id="KW-1003">Cell membrane</keyword>
<feature type="transmembrane region" description="Helical" evidence="8">
    <location>
        <begin position="12"/>
        <end position="36"/>
    </location>
</feature>
<dbReference type="GO" id="GO:0022857">
    <property type="term" value="F:transmembrane transporter activity"/>
    <property type="evidence" value="ECO:0007669"/>
    <property type="project" value="InterPro"/>
</dbReference>
<evidence type="ECO:0000259" key="9">
    <source>
        <dbReference type="PROSITE" id="PS50850"/>
    </source>
</evidence>
<feature type="transmembrane region" description="Helical" evidence="8">
    <location>
        <begin position="362"/>
        <end position="381"/>
    </location>
</feature>
<feature type="transmembrane region" description="Helical" evidence="8">
    <location>
        <begin position="138"/>
        <end position="160"/>
    </location>
</feature>
<dbReference type="NCBIfam" id="TIGR00711">
    <property type="entry name" value="efflux_EmrB"/>
    <property type="match status" value="1"/>
</dbReference>
<keyword evidence="5 8" id="KW-0812">Transmembrane</keyword>
<sequence>MTRQSRLQPEVRAVAIVVVIGAIMSILDTTIVNVGIETLSQELNSPLATIQWISTGYLLALATVIPLTGWVAERFGPKQVWMAVVTGFVAASALCGLAWSAESLIAFRVLQGLAGGMVMPIGMIALAQAAGPRNMGRVMSVIGVPMLLAPVFGPVIGGLIVEHLSWRWLFYVNLPIGALGLVLAWRLMPGARAEGKAGDSGRLDLLGLALLSPGVALIVYGLSEIASTGRVVDPQALGPLGVGMLLVAGFALHAWRARFPIVDVRLLRKPGFGAAAATVSLAGAALFGGMLLLPLYYQLDRGLSPLQAGLLIAPQGLGAAAAMHWSGRMTDRLGGGPIVTFGLVVLAVSTLPFVFVTGSTSYALLAGSLVVRGIGLGFAMMPAMASAYRLLRTDEVPRATPLLNVLQRVGGSLGVAILAVVLQRQIAGVLPGAGGDGVVQALTPAQRAQVADPVADAFGATYVWSLVLVLLAIIPALVMWRAERRTADLPTPAARPVPAA</sequence>
<dbReference type="EMBL" id="CAFBMX010000002">
    <property type="protein sequence ID" value="CAB4920310.1"/>
    <property type="molecule type" value="Genomic_DNA"/>
</dbReference>
<keyword evidence="6 8" id="KW-1133">Transmembrane helix</keyword>
<dbReference type="InterPro" id="IPR036259">
    <property type="entry name" value="MFS_trans_sf"/>
</dbReference>
<dbReference type="InterPro" id="IPR004638">
    <property type="entry name" value="EmrB-like"/>
</dbReference>
<feature type="transmembrane region" description="Helical" evidence="8">
    <location>
        <begin position="402"/>
        <end position="422"/>
    </location>
</feature>
<dbReference type="AlphaFoldDB" id="A0A6J7HV10"/>
<dbReference type="PRINTS" id="PR01036">
    <property type="entry name" value="TCRTETB"/>
</dbReference>
<dbReference type="InterPro" id="IPR020846">
    <property type="entry name" value="MFS_dom"/>
</dbReference>
<accession>A0A6J7HV10</accession>
<keyword evidence="3" id="KW-0813">Transport</keyword>
<organism evidence="10">
    <name type="scientific">freshwater metagenome</name>
    <dbReference type="NCBI Taxonomy" id="449393"/>
    <lineage>
        <taxon>unclassified sequences</taxon>
        <taxon>metagenomes</taxon>
        <taxon>ecological metagenomes</taxon>
    </lineage>
</organism>
<feature type="transmembrane region" description="Helical" evidence="8">
    <location>
        <begin position="105"/>
        <end position="126"/>
    </location>
</feature>
<evidence type="ECO:0000256" key="7">
    <source>
        <dbReference type="ARBA" id="ARBA00023136"/>
    </source>
</evidence>
<evidence type="ECO:0000256" key="1">
    <source>
        <dbReference type="ARBA" id="ARBA00004651"/>
    </source>
</evidence>
<evidence type="ECO:0000256" key="4">
    <source>
        <dbReference type="ARBA" id="ARBA00022475"/>
    </source>
</evidence>
<evidence type="ECO:0000313" key="10">
    <source>
        <dbReference type="EMBL" id="CAB4920310.1"/>
    </source>
</evidence>
<dbReference type="Gene3D" id="1.20.1250.20">
    <property type="entry name" value="MFS general substrate transporter like domains"/>
    <property type="match status" value="1"/>
</dbReference>
<dbReference type="GO" id="GO:0005886">
    <property type="term" value="C:plasma membrane"/>
    <property type="evidence" value="ECO:0007669"/>
    <property type="project" value="UniProtKB-SubCell"/>
</dbReference>
<dbReference type="Pfam" id="PF07690">
    <property type="entry name" value="MFS_1"/>
    <property type="match status" value="1"/>
</dbReference>
<feature type="transmembrane region" description="Helical" evidence="8">
    <location>
        <begin position="166"/>
        <end position="185"/>
    </location>
</feature>
<evidence type="ECO:0000256" key="2">
    <source>
        <dbReference type="ARBA" id="ARBA00008537"/>
    </source>
</evidence>
<proteinExistence type="inferred from homology"/>
<evidence type="ECO:0000256" key="8">
    <source>
        <dbReference type="SAM" id="Phobius"/>
    </source>
</evidence>
<feature type="transmembrane region" description="Helical" evidence="8">
    <location>
        <begin position="205"/>
        <end position="223"/>
    </location>
</feature>
<evidence type="ECO:0000256" key="3">
    <source>
        <dbReference type="ARBA" id="ARBA00022448"/>
    </source>
</evidence>
<dbReference type="SUPFAM" id="SSF103473">
    <property type="entry name" value="MFS general substrate transporter"/>
    <property type="match status" value="1"/>
</dbReference>
<feature type="transmembrane region" description="Helical" evidence="8">
    <location>
        <begin position="462"/>
        <end position="480"/>
    </location>
</feature>
<evidence type="ECO:0000256" key="6">
    <source>
        <dbReference type="ARBA" id="ARBA00022989"/>
    </source>
</evidence>
<dbReference type="InterPro" id="IPR011701">
    <property type="entry name" value="MFS"/>
</dbReference>
<protein>
    <submittedName>
        <fullName evidence="10">Unannotated protein</fullName>
    </submittedName>
</protein>
<dbReference type="PANTHER" id="PTHR42718">
    <property type="entry name" value="MAJOR FACILITATOR SUPERFAMILY MULTIDRUG TRANSPORTER MFSC"/>
    <property type="match status" value="1"/>
</dbReference>